<feature type="transmembrane region" description="Helical" evidence="7">
    <location>
        <begin position="73"/>
        <end position="101"/>
    </location>
</feature>
<accession>A0ABX9KDG9</accession>
<name>A0ABX9KDG9_9FUSO</name>
<evidence type="ECO:0000313" key="8">
    <source>
        <dbReference type="EMBL" id="REI39416.1"/>
    </source>
</evidence>
<proteinExistence type="inferred from homology"/>
<dbReference type="EMBL" id="QUAJ01000045">
    <property type="protein sequence ID" value="REI39416.1"/>
    <property type="molecule type" value="Genomic_DNA"/>
</dbReference>
<dbReference type="Proteomes" id="UP000263486">
    <property type="component" value="Unassembled WGS sequence"/>
</dbReference>
<comment type="subcellular location">
    <subcellularLocation>
        <location evidence="1">Cell membrane</location>
        <topology evidence="1">Multi-pass membrane protein</topology>
    </subcellularLocation>
</comment>
<dbReference type="InterPro" id="IPR003370">
    <property type="entry name" value="Chromate_transpt"/>
</dbReference>
<evidence type="ECO:0000256" key="6">
    <source>
        <dbReference type="ARBA" id="ARBA00023136"/>
    </source>
</evidence>
<sequence>MAYFITLLKLFTMYFKIGLFNFGGGLASIPLLQNELEKNGFMGYDEFFNVLSISQMTPGAIAMNTATFVGNKAAGIGGAVVATFALALPSIIVILILAKVLQRLEKNIYKRAIFFVLKSLTTALILYAGYMIARATWILQNKVEIKTIIISILMFGIAYKKKINPVILIISSGVLGYLGLYIL</sequence>
<evidence type="ECO:0000256" key="1">
    <source>
        <dbReference type="ARBA" id="ARBA00004651"/>
    </source>
</evidence>
<protein>
    <submittedName>
        <fullName evidence="8">Chromate transporter</fullName>
    </submittedName>
</protein>
<evidence type="ECO:0000256" key="2">
    <source>
        <dbReference type="ARBA" id="ARBA00005262"/>
    </source>
</evidence>
<dbReference type="PANTHER" id="PTHR43663">
    <property type="entry name" value="CHROMATE TRANSPORT PROTEIN-RELATED"/>
    <property type="match status" value="1"/>
</dbReference>
<dbReference type="PANTHER" id="PTHR43663:SF1">
    <property type="entry name" value="CHROMATE TRANSPORTER"/>
    <property type="match status" value="1"/>
</dbReference>
<dbReference type="InterPro" id="IPR052518">
    <property type="entry name" value="CHR_Transporter"/>
</dbReference>
<comment type="similarity">
    <text evidence="2">Belongs to the chromate ion transporter (CHR) (TC 2.A.51) family.</text>
</comment>
<evidence type="ECO:0000313" key="9">
    <source>
        <dbReference type="Proteomes" id="UP000263486"/>
    </source>
</evidence>
<evidence type="ECO:0000256" key="5">
    <source>
        <dbReference type="ARBA" id="ARBA00022989"/>
    </source>
</evidence>
<keyword evidence="6 7" id="KW-0472">Membrane</keyword>
<gene>
    <name evidence="8" type="ORF">DYH56_14845</name>
</gene>
<feature type="transmembrane region" description="Helical" evidence="7">
    <location>
        <begin position="12"/>
        <end position="32"/>
    </location>
</feature>
<evidence type="ECO:0000256" key="4">
    <source>
        <dbReference type="ARBA" id="ARBA00022692"/>
    </source>
</evidence>
<evidence type="ECO:0000256" key="3">
    <source>
        <dbReference type="ARBA" id="ARBA00022475"/>
    </source>
</evidence>
<keyword evidence="3" id="KW-1003">Cell membrane</keyword>
<evidence type="ECO:0000256" key="7">
    <source>
        <dbReference type="SAM" id="Phobius"/>
    </source>
</evidence>
<feature type="transmembrane region" description="Helical" evidence="7">
    <location>
        <begin position="166"/>
        <end position="182"/>
    </location>
</feature>
<dbReference type="Pfam" id="PF02417">
    <property type="entry name" value="Chromate_transp"/>
    <property type="match status" value="1"/>
</dbReference>
<feature type="transmembrane region" description="Helical" evidence="7">
    <location>
        <begin position="113"/>
        <end position="137"/>
    </location>
</feature>
<keyword evidence="9" id="KW-1185">Reference proteome</keyword>
<comment type="caution">
    <text evidence="8">The sequence shown here is derived from an EMBL/GenBank/DDBJ whole genome shotgun (WGS) entry which is preliminary data.</text>
</comment>
<dbReference type="RefSeq" id="WP_114643652.1">
    <property type="nucleotide sequence ID" value="NZ_JAACIO010000002.1"/>
</dbReference>
<reference evidence="8 9" key="1">
    <citation type="submission" date="2018-08" db="EMBL/GenBank/DDBJ databases">
        <title>Draft genome sequence of Psychrilyobacter sp. strain SD5 isolated from Black Sea water.</title>
        <authorList>
            <person name="Yadav S."/>
            <person name="Villanueva L."/>
            <person name="Damste J.S.S."/>
        </authorList>
    </citation>
    <scope>NUCLEOTIDE SEQUENCE [LARGE SCALE GENOMIC DNA]</scope>
    <source>
        <strain evidence="8 9">SD5</strain>
    </source>
</reference>
<keyword evidence="4 7" id="KW-0812">Transmembrane</keyword>
<organism evidence="8 9">
    <name type="scientific">Psychrilyobacter piezotolerans</name>
    <dbReference type="NCBI Taxonomy" id="2293438"/>
    <lineage>
        <taxon>Bacteria</taxon>
        <taxon>Fusobacteriati</taxon>
        <taxon>Fusobacteriota</taxon>
        <taxon>Fusobacteriia</taxon>
        <taxon>Fusobacteriales</taxon>
        <taxon>Fusobacteriaceae</taxon>
        <taxon>Psychrilyobacter</taxon>
    </lineage>
</organism>
<keyword evidence="5 7" id="KW-1133">Transmembrane helix</keyword>